<keyword evidence="11" id="KW-1185">Reference proteome</keyword>
<evidence type="ECO:0000256" key="7">
    <source>
        <dbReference type="ARBA" id="ARBA00023136"/>
    </source>
</evidence>
<keyword evidence="4 8" id="KW-0812">Transmembrane</keyword>
<dbReference type="SUPFAM" id="SSF161098">
    <property type="entry name" value="MetI-like"/>
    <property type="match status" value="1"/>
</dbReference>
<name>A0ABQ2B1K6_9MICO</name>
<keyword evidence="2 8" id="KW-0813">Transport</keyword>
<dbReference type="RefSeq" id="WP_188522303.1">
    <property type="nucleotide sequence ID" value="NZ_BMDG01000002.1"/>
</dbReference>
<feature type="transmembrane region" description="Helical" evidence="8">
    <location>
        <begin position="190"/>
        <end position="208"/>
    </location>
</feature>
<evidence type="ECO:0000256" key="3">
    <source>
        <dbReference type="ARBA" id="ARBA00022475"/>
    </source>
</evidence>
<accession>A0ABQ2B1K6</accession>
<dbReference type="EMBL" id="BMDG01000002">
    <property type="protein sequence ID" value="GGI05686.1"/>
    <property type="molecule type" value="Genomic_DNA"/>
</dbReference>
<dbReference type="InterPro" id="IPR043429">
    <property type="entry name" value="ArtM/GltK/GlnP/TcyL/YhdX-like"/>
</dbReference>
<evidence type="ECO:0000256" key="5">
    <source>
        <dbReference type="ARBA" id="ARBA00022970"/>
    </source>
</evidence>
<evidence type="ECO:0000259" key="9">
    <source>
        <dbReference type="PROSITE" id="PS50928"/>
    </source>
</evidence>
<dbReference type="Pfam" id="PF00528">
    <property type="entry name" value="BPD_transp_1"/>
    <property type="match status" value="1"/>
</dbReference>
<dbReference type="Proteomes" id="UP000632535">
    <property type="component" value="Unassembled WGS sequence"/>
</dbReference>
<dbReference type="InterPro" id="IPR014341">
    <property type="entry name" value="Ectoine_EhuD"/>
</dbReference>
<feature type="transmembrane region" description="Helical" evidence="8">
    <location>
        <begin position="86"/>
        <end position="103"/>
    </location>
</feature>
<evidence type="ECO:0000256" key="2">
    <source>
        <dbReference type="ARBA" id="ARBA00022448"/>
    </source>
</evidence>
<evidence type="ECO:0000256" key="4">
    <source>
        <dbReference type="ARBA" id="ARBA00022692"/>
    </source>
</evidence>
<dbReference type="InterPro" id="IPR035906">
    <property type="entry name" value="MetI-like_sf"/>
</dbReference>
<dbReference type="PANTHER" id="PTHR30614">
    <property type="entry name" value="MEMBRANE COMPONENT OF AMINO ACID ABC TRANSPORTER"/>
    <property type="match status" value="1"/>
</dbReference>
<evidence type="ECO:0000256" key="8">
    <source>
        <dbReference type="RuleBase" id="RU363032"/>
    </source>
</evidence>
<keyword evidence="3" id="KW-1003">Cell membrane</keyword>
<evidence type="ECO:0000313" key="10">
    <source>
        <dbReference type="EMBL" id="GGI05686.1"/>
    </source>
</evidence>
<comment type="similarity">
    <text evidence="8">Belongs to the binding-protein-dependent transport system permease family.</text>
</comment>
<dbReference type="PROSITE" id="PS50928">
    <property type="entry name" value="ABC_TM1"/>
    <property type="match status" value="1"/>
</dbReference>
<comment type="subcellular location">
    <subcellularLocation>
        <location evidence="1 8">Cell membrane</location>
        <topology evidence="1 8">Multi-pass membrane protein</topology>
    </subcellularLocation>
</comment>
<dbReference type="InterPro" id="IPR010065">
    <property type="entry name" value="AA_ABC_transptr_permease_3TM"/>
</dbReference>
<evidence type="ECO:0000313" key="11">
    <source>
        <dbReference type="Proteomes" id="UP000632535"/>
    </source>
</evidence>
<keyword evidence="5" id="KW-0029">Amino-acid transport</keyword>
<comment type="caution">
    <text evidence="10">The sequence shown here is derived from an EMBL/GenBank/DDBJ whole genome shotgun (WGS) entry which is preliminary data.</text>
</comment>
<evidence type="ECO:0000256" key="1">
    <source>
        <dbReference type="ARBA" id="ARBA00004651"/>
    </source>
</evidence>
<dbReference type="PANTHER" id="PTHR30614:SF0">
    <property type="entry name" value="L-CYSTINE TRANSPORT SYSTEM PERMEASE PROTEIN TCYL"/>
    <property type="match status" value="1"/>
</dbReference>
<dbReference type="NCBIfam" id="TIGR03003">
    <property type="entry name" value="ectoine_ehuD"/>
    <property type="match status" value="1"/>
</dbReference>
<feature type="domain" description="ABC transmembrane type-1" evidence="9">
    <location>
        <begin position="23"/>
        <end position="208"/>
    </location>
</feature>
<proteinExistence type="inferred from homology"/>
<keyword evidence="7 8" id="KW-0472">Membrane</keyword>
<dbReference type="InterPro" id="IPR000515">
    <property type="entry name" value="MetI-like"/>
</dbReference>
<reference evidence="11" key="1">
    <citation type="journal article" date="2019" name="Int. J. Syst. Evol. Microbiol.">
        <title>The Global Catalogue of Microorganisms (GCM) 10K type strain sequencing project: providing services to taxonomists for standard genome sequencing and annotation.</title>
        <authorList>
            <consortium name="The Broad Institute Genomics Platform"/>
            <consortium name="The Broad Institute Genome Sequencing Center for Infectious Disease"/>
            <person name="Wu L."/>
            <person name="Ma J."/>
        </authorList>
    </citation>
    <scope>NUCLEOTIDE SEQUENCE [LARGE SCALE GENOMIC DNA]</scope>
    <source>
        <strain evidence="11">CCM 8653</strain>
    </source>
</reference>
<sequence length="216" mass="24120">MNDESIWSWETAWDVLPALLRGLVVTIEATVVGMVIASILGLLIALAMRAPTRWVRGPLRFIVDFIRMTPLLVQLVFVYLLSPPEIPALVIGFVVLGIHYATYMSEVYRAGIEAVPQGQWEAATALNLPKARTWRAIILPQAIRNTLPGLGNYAVSMFKETPFLFAISVVEMYTEAQSYGANTFSYIEPLTMVGLLFLIVSYPTSLLVRRMEIRLA</sequence>
<dbReference type="NCBIfam" id="TIGR01726">
    <property type="entry name" value="HEQRo_perm_3TM"/>
    <property type="match status" value="1"/>
</dbReference>
<organism evidence="10 11">
    <name type="scientific">Isoptericola cucumis</name>
    <dbReference type="NCBI Taxonomy" id="1776856"/>
    <lineage>
        <taxon>Bacteria</taxon>
        <taxon>Bacillati</taxon>
        <taxon>Actinomycetota</taxon>
        <taxon>Actinomycetes</taxon>
        <taxon>Micrococcales</taxon>
        <taxon>Promicromonosporaceae</taxon>
        <taxon>Isoptericola</taxon>
    </lineage>
</organism>
<feature type="transmembrane region" description="Helical" evidence="8">
    <location>
        <begin position="20"/>
        <end position="47"/>
    </location>
</feature>
<keyword evidence="6 8" id="KW-1133">Transmembrane helix</keyword>
<dbReference type="CDD" id="cd06261">
    <property type="entry name" value="TM_PBP2"/>
    <property type="match status" value="1"/>
</dbReference>
<dbReference type="Gene3D" id="1.10.3720.10">
    <property type="entry name" value="MetI-like"/>
    <property type="match status" value="1"/>
</dbReference>
<protein>
    <submittedName>
        <fullName evidence="10">Ectoine/hydroxyectoine ABC transporter permease subunit EhuD</fullName>
    </submittedName>
</protein>
<evidence type="ECO:0000256" key="6">
    <source>
        <dbReference type="ARBA" id="ARBA00022989"/>
    </source>
</evidence>
<gene>
    <name evidence="10" type="ORF">GCM10007368_07410</name>
</gene>